<evidence type="ECO:0000313" key="3">
    <source>
        <dbReference type="EMBL" id="SCG18801.1"/>
    </source>
</evidence>
<dbReference type="Gene3D" id="1.10.10.10">
    <property type="entry name" value="Winged helix-like DNA-binding domain superfamily/Winged helix DNA-binding domain"/>
    <property type="match status" value="1"/>
</dbReference>
<reference evidence="3 4" key="1">
    <citation type="submission" date="2016-06" db="EMBL/GenBank/DDBJ databases">
        <authorList>
            <person name="Kjaerup R.B."/>
            <person name="Dalgaard T.S."/>
            <person name="Juul-Madsen H.R."/>
        </authorList>
    </citation>
    <scope>NUCLEOTIDE SEQUENCE [LARGE SCALE GENOMIC DNA]</scope>
    <source>
        <strain evidence="3 4">DSM 43913</strain>
    </source>
</reference>
<dbReference type="AlphaFoldDB" id="A0A1C5GG64"/>
<evidence type="ECO:0000313" key="4">
    <source>
        <dbReference type="Proteomes" id="UP000198251"/>
    </source>
</evidence>
<dbReference type="SMART" id="SM00418">
    <property type="entry name" value="HTH_ARSR"/>
    <property type="match status" value="1"/>
</dbReference>
<protein>
    <submittedName>
        <fullName evidence="3">Transcriptional regulator, ArsR family</fullName>
    </submittedName>
</protein>
<dbReference type="EMBL" id="LT607733">
    <property type="protein sequence ID" value="SCG18801.1"/>
    <property type="molecule type" value="Genomic_DNA"/>
</dbReference>
<organism evidence="3 4">
    <name type="scientific">Micromonospora echinofusca</name>
    <dbReference type="NCBI Taxonomy" id="47858"/>
    <lineage>
        <taxon>Bacteria</taxon>
        <taxon>Bacillati</taxon>
        <taxon>Actinomycetota</taxon>
        <taxon>Actinomycetes</taxon>
        <taxon>Micromonosporales</taxon>
        <taxon>Micromonosporaceae</taxon>
        <taxon>Micromonospora</taxon>
    </lineage>
</organism>
<accession>A0A1C5GG64</accession>
<dbReference type="CDD" id="cd00090">
    <property type="entry name" value="HTH_ARSR"/>
    <property type="match status" value="1"/>
</dbReference>
<feature type="compositionally biased region" description="Low complexity" evidence="1">
    <location>
        <begin position="192"/>
        <end position="244"/>
    </location>
</feature>
<evidence type="ECO:0000256" key="1">
    <source>
        <dbReference type="SAM" id="MobiDB-lite"/>
    </source>
</evidence>
<dbReference type="InterPro" id="IPR001845">
    <property type="entry name" value="HTH_ArsR_DNA-bd_dom"/>
</dbReference>
<proteinExistence type="predicted"/>
<dbReference type="Pfam" id="PF12840">
    <property type="entry name" value="HTH_20"/>
    <property type="match status" value="1"/>
</dbReference>
<gene>
    <name evidence="3" type="ORF">GA0070610_5152</name>
</gene>
<dbReference type="InterPro" id="IPR011991">
    <property type="entry name" value="ArsR-like_HTH"/>
</dbReference>
<dbReference type="GeneID" id="95804823"/>
<dbReference type="SUPFAM" id="SSF46785">
    <property type="entry name" value="Winged helix' DNA-binding domain"/>
    <property type="match status" value="1"/>
</dbReference>
<name>A0A1C5GG64_MICEH</name>
<dbReference type="GO" id="GO:0003700">
    <property type="term" value="F:DNA-binding transcription factor activity"/>
    <property type="evidence" value="ECO:0007669"/>
    <property type="project" value="InterPro"/>
</dbReference>
<dbReference type="Proteomes" id="UP000198251">
    <property type="component" value="Chromosome I"/>
</dbReference>
<sequence>MSLPEVKLSDPKALRGYAHPLRMAIIGLLRQHGPLTATQTAERLGASVPNCSFHLRQLAKYGLAERVPGADARERPWRATAHNTSWDDDSDDPQVVAATNALSATQLALYTHRAEEFLARRADEPVAWRAVTGFTDRPLYVTADEMGRLTQRIEALLAEYDDRVTDPTKRPAESRKVTLVQLAVLTEPPPTDALADTTGPTAPTAAASANATAPGASPPNANTATAGAGAGPTADHADAATAGAVSGCDGELPVSGPVARDPGKQKGDR</sequence>
<evidence type="ECO:0000259" key="2">
    <source>
        <dbReference type="SMART" id="SM00418"/>
    </source>
</evidence>
<dbReference type="InterPro" id="IPR036388">
    <property type="entry name" value="WH-like_DNA-bd_sf"/>
</dbReference>
<dbReference type="InterPro" id="IPR036390">
    <property type="entry name" value="WH_DNA-bd_sf"/>
</dbReference>
<feature type="domain" description="HTH arsR-type" evidence="2">
    <location>
        <begin position="12"/>
        <end position="82"/>
    </location>
</feature>
<feature type="region of interest" description="Disordered" evidence="1">
    <location>
        <begin position="188"/>
        <end position="269"/>
    </location>
</feature>
<dbReference type="RefSeq" id="WP_089002357.1">
    <property type="nucleotide sequence ID" value="NZ_LT607733.1"/>
</dbReference>
<keyword evidence="4" id="KW-1185">Reference proteome</keyword>